<feature type="compositionally biased region" description="Basic and acidic residues" evidence="1">
    <location>
        <begin position="854"/>
        <end position="870"/>
    </location>
</feature>
<organism evidence="2 3">
    <name type="scientific">Chryseobacterium rhizosphaerae</name>
    <dbReference type="NCBI Taxonomy" id="395937"/>
    <lineage>
        <taxon>Bacteria</taxon>
        <taxon>Pseudomonadati</taxon>
        <taxon>Bacteroidota</taxon>
        <taxon>Flavobacteriia</taxon>
        <taxon>Flavobacteriales</taxon>
        <taxon>Weeksellaceae</taxon>
        <taxon>Chryseobacterium group</taxon>
        <taxon>Chryseobacterium</taxon>
    </lineage>
</organism>
<dbReference type="Proteomes" id="UP001184861">
    <property type="component" value="Unassembled WGS sequence"/>
</dbReference>
<evidence type="ECO:0000313" key="2">
    <source>
        <dbReference type="EMBL" id="MDR6526515.1"/>
    </source>
</evidence>
<dbReference type="AlphaFoldDB" id="A0AAE3Y9L7"/>
<gene>
    <name evidence="2" type="ORF">J2787_001895</name>
</gene>
<evidence type="ECO:0008006" key="4">
    <source>
        <dbReference type="Google" id="ProtNLM"/>
    </source>
</evidence>
<protein>
    <recommendedName>
        <fullName evidence="4">DUF748 domain-containing protein</fullName>
    </recommendedName>
</protein>
<evidence type="ECO:0000313" key="3">
    <source>
        <dbReference type="Proteomes" id="UP001184861"/>
    </source>
</evidence>
<reference evidence="2" key="1">
    <citation type="submission" date="2023-07" db="EMBL/GenBank/DDBJ databases">
        <title>Sorghum-associated microbial communities from plants grown in Nebraska, USA.</title>
        <authorList>
            <person name="Schachtman D."/>
        </authorList>
    </citation>
    <scope>NUCLEOTIDE SEQUENCE</scope>
    <source>
        <strain evidence="2">DS2360</strain>
    </source>
</reference>
<evidence type="ECO:0000256" key="1">
    <source>
        <dbReference type="SAM" id="MobiDB-lite"/>
    </source>
</evidence>
<name>A0AAE3Y9L7_9FLAO</name>
<dbReference type="RefSeq" id="WP_309946017.1">
    <property type="nucleotide sequence ID" value="NZ_JAVDQY010000002.1"/>
</dbReference>
<accession>A0AAE3Y9L7</accession>
<dbReference type="EMBL" id="JAVDQY010000002">
    <property type="protein sequence ID" value="MDR6526515.1"/>
    <property type="molecule type" value="Genomic_DNA"/>
</dbReference>
<proteinExistence type="predicted"/>
<feature type="region of interest" description="Disordered" evidence="1">
    <location>
        <begin position="849"/>
        <end position="886"/>
    </location>
</feature>
<comment type="caution">
    <text evidence="2">The sequence shown here is derived from an EMBL/GenBank/DDBJ whole genome shotgun (WGS) entry which is preliminary data.</text>
</comment>
<sequence length="886" mass="99288">MKRWIKKLLISLGILAGILLAANFGLNLWLKTQLPDYIKKNTEYKVSYKTLDVDLSTGNILATAISVNSKNPQNTNVIGLQGTIDTLKISRFGIYDAIFNKKISSTDLLLAKPNLNVVLAKPVEQKTGKKRNPFLFENIRINDGTIAIFKPTKQKFLSVQHLNLFVENLQMTEESVERKLPVVFDRYSIKGQKFFLRPGEVYAITIDSINTTDGQMSIKDFKLIPLLSFDQFKKFYPGKTNLFEFTIPRMDFKDIALNKNKVSLANADFQNPVLTVYNTGVKAKKTEKKSNFEVDLENIKLTNAVVKVNKPDGNNLLSAGNLNLKINQLKFSKETSEKVIPLGYKDFTFSGKDIVYSDHQNIKIESVALKPTSGEIRNVTLTPAVSASERTIMDGTIRHIAFNINKLEFIDRKLALDLKDALVENVNGTIRGGHNPAKPKSPHPGIIHSVILRKVSLKNSNIIYDKGKQPLAFNDLNATVNGIEIAPKPNNQGLSLNVKDYFLTTRNLAYKTQFYHISLGLLKLNKNKIQVNNFAMKPLISRAQFIKMNPVERDLYDLKAGQVDVEGSWDLFSHQKFINASHVTIQSADANIFRSKIPKDDPKVKALYSKMLRSIKIPMNIANLDLKNSALVYEEDTPESMGPGKLIFSHFNMNVKNLNSAKAKGKPTKVDIKINCSFMNLAPLSVNWNFDVADQNDAFTISGRTANLPASGINPFIRPYLHVTATAGVIQEMLFSFKGNPAGLHGTFNLKHKDLKIAVLNKNNHEKKGFLTAVANVFLKSDSGSFPEAVTVENVERDPTKSFFNLFWKGIELGLKKTLIGKNVEKTEKTVKNAVSSVKEVKQSVKEIKKKIKDSKDKQPDPKPQSEKKKGFLHNVFKKKDSSATE</sequence>